<dbReference type="Gramene" id="MELO3C005128.2.1">
    <property type="protein sequence ID" value="MELO3C005128.2.1"/>
    <property type="gene ID" value="MELO3C005128.2"/>
</dbReference>
<dbReference type="AlphaFoldDB" id="A0A9I9CKQ1"/>
<proteinExistence type="predicted"/>
<name>A0A9I9CKQ1_CUCME</name>
<protein>
    <submittedName>
        <fullName evidence="1">Uncharacterized protein</fullName>
    </submittedName>
</protein>
<sequence>MSGCDCWRKRESMRDSDGGRLRQWQLRTQRAVAEQCSSGCWGIGFREEEGLTIVEGRTVSANLATM</sequence>
<reference evidence="1" key="1">
    <citation type="submission" date="2023-03" db="UniProtKB">
        <authorList>
            <consortium name="EnsemblPlants"/>
        </authorList>
    </citation>
    <scope>IDENTIFICATION</scope>
</reference>
<evidence type="ECO:0000313" key="1">
    <source>
        <dbReference type="EnsemblPlants" id="MELO3C005128.2.1"/>
    </source>
</evidence>
<dbReference type="EnsemblPlants" id="MELO3C005128.2.1">
    <property type="protein sequence ID" value="MELO3C005128.2.1"/>
    <property type="gene ID" value="MELO3C005128.2"/>
</dbReference>
<accession>A0A9I9CKQ1</accession>
<organism evidence="1">
    <name type="scientific">Cucumis melo</name>
    <name type="common">Muskmelon</name>
    <dbReference type="NCBI Taxonomy" id="3656"/>
    <lineage>
        <taxon>Eukaryota</taxon>
        <taxon>Viridiplantae</taxon>
        <taxon>Streptophyta</taxon>
        <taxon>Embryophyta</taxon>
        <taxon>Tracheophyta</taxon>
        <taxon>Spermatophyta</taxon>
        <taxon>Magnoliopsida</taxon>
        <taxon>eudicotyledons</taxon>
        <taxon>Gunneridae</taxon>
        <taxon>Pentapetalae</taxon>
        <taxon>rosids</taxon>
        <taxon>fabids</taxon>
        <taxon>Cucurbitales</taxon>
        <taxon>Cucurbitaceae</taxon>
        <taxon>Benincaseae</taxon>
        <taxon>Cucumis</taxon>
    </lineage>
</organism>